<name>A0ABR5ZYD3_9LACT</name>
<dbReference type="InterPro" id="IPR009414">
    <property type="entry name" value="DUF1064"/>
</dbReference>
<sequence>MAIRNKYGAKKVIVDDIKFDSKAEAAYYRHLNMLVKAGEVIKFEMQVPFILQEGFSHPTKRNKSGTPKKIPAMKYVADFLVRYADGTEKVIDVKGMQTQVFRMKAQMFIKRYGPLYIVKRDGGYWKMEEF</sequence>
<dbReference type="EMBL" id="JACGAN010000008">
    <property type="protein sequence ID" value="MBA5746671.1"/>
    <property type="molecule type" value="Genomic_DNA"/>
</dbReference>
<dbReference type="RefSeq" id="WP_182023384.1">
    <property type="nucleotide sequence ID" value="NZ_JACGAM010000008.1"/>
</dbReference>
<gene>
    <name evidence="1" type="ORF">H3232_05640</name>
</gene>
<organism evidence="1 2">
    <name type="scientific">Aerococcus urinaeequi</name>
    <dbReference type="NCBI Taxonomy" id="51665"/>
    <lineage>
        <taxon>Bacteria</taxon>
        <taxon>Bacillati</taxon>
        <taxon>Bacillota</taxon>
        <taxon>Bacilli</taxon>
        <taxon>Lactobacillales</taxon>
        <taxon>Aerococcaceae</taxon>
        <taxon>Aerococcus</taxon>
    </lineage>
</organism>
<keyword evidence="2" id="KW-1185">Reference proteome</keyword>
<proteinExistence type="predicted"/>
<accession>A0ABR5ZYD3</accession>
<dbReference type="Proteomes" id="UP000540056">
    <property type="component" value="Unassembled WGS sequence"/>
</dbReference>
<evidence type="ECO:0000313" key="1">
    <source>
        <dbReference type="EMBL" id="MBA5746671.1"/>
    </source>
</evidence>
<comment type="caution">
    <text evidence="1">The sequence shown here is derived from an EMBL/GenBank/DDBJ whole genome shotgun (WGS) entry which is preliminary data.</text>
</comment>
<protein>
    <submittedName>
        <fullName evidence="1">DUF1064 domain-containing protein</fullName>
    </submittedName>
</protein>
<reference evidence="1 2" key="1">
    <citation type="submission" date="2020-07" db="EMBL/GenBank/DDBJ databases">
        <title>Draft Genome Sequences of Lactobacillales Isolated from the International Space Station.</title>
        <authorList>
            <person name="Bharadwaj A.R."/>
            <person name="Singh N.K."/>
            <person name="Wood J.M."/>
            <person name="Debieu M."/>
            <person name="O'Hara N.B."/>
            <person name="Karouia F."/>
            <person name="Mason C.E."/>
            <person name="Venkateswaran K."/>
        </authorList>
    </citation>
    <scope>NUCLEOTIDE SEQUENCE [LARGE SCALE GENOMIC DNA]</scope>
    <source>
        <strain evidence="1 2">151250015-1-258-55</strain>
    </source>
</reference>
<evidence type="ECO:0000313" key="2">
    <source>
        <dbReference type="Proteomes" id="UP000540056"/>
    </source>
</evidence>
<dbReference type="Pfam" id="PF06356">
    <property type="entry name" value="DUF1064"/>
    <property type="match status" value="1"/>
</dbReference>